<reference evidence="2" key="2">
    <citation type="submission" date="2020-05" db="UniProtKB">
        <authorList>
            <consortium name="EnsemblMetazoa"/>
        </authorList>
    </citation>
    <scope>IDENTIFICATION</scope>
    <source>
        <strain evidence="2">IAEA</strain>
    </source>
</reference>
<feature type="transmembrane region" description="Helical" evidence="1">
    <location>
        <begin position="20"/>
        <end position="43"/>
    </location>
</feature>
<sequence length="271" mass="31856">MYLTPSLIGGWDKFEHFDHYHLILFALLVVVCTIEGIVLKVTLQTFLYNRPYIDSDDSSEYEEDTYYEEESNVISHNRRMLYSEQLEQQPTNTLNRNYRIYRFIKLNERNRKKSLDERHFCNVCCTEINPEDSTCRSFKCANWLPKVALWECDLCQKSKESMAQTSSWVAEQFSFNEDKLVYPLRARSEIFIPINECNDNTINFDSVSQIGANSTIITAEQKLKIREYVEEIVSKLLDLQVFDKHHLALSEIFLNMENALNQRSLLQQGGE</sequence>
<reference evidence="3" key="1">
    <citation type="submission" date="2015-01" db="EMBL/GenBank/DDBJ databases">
        <authorList>
            <person name="Aksoy S."/>
            <person name="Warren W."/>
            <person name="Wilson R.K."/>
        </authorList>
    </citation>
    <scope>NUCLEOTIDE SEQUENCE [LARGE SCALE GENOMIC DNA]</scope>
    <source>
        <strain evidence="3">IAEA</strain>
    </source>
</reference>
<dbReference type="VEuPathDB" id="VectorBase:GPPI041165"/>
<keyword evidence="1" id="KW-0812">Transmembrane</keyword>
<proteinExistence type="predicted"/>
<accession>A0A1B0BUV2</accession>
<evidence type="ECO:0000256" key="1">
    <source>
        <dbReference type="SAM" id="Phobius"/>
    </source>
</evidence>
<organism evidence="2 3">
    <name type="scientific">Glossina palpalis gambiensis</name>
    <dbReference type="NCBI Taxonomy" id="67801"/>
    <lineage>
        <taxon>Eukaryota</taxon>
        <taxon>Metazoa</taxon>
        <taxon>Ecdysozoa</taxon>
        <taxon>Arthropoda</taxon>
        <taxon>Hexapoda</taxon>
        <taxon>Insecta</taxon>
        <taxon>Pterygota</taxon>
        <taxon>Neoptera</taxon>
        <taxon>Endopterygota</taxon>
        <taxon>Diptera</taxon>
        <taxon>Brachycera</taxon>
        <taxon>Muscomorpha</taxon>
        <taxon>Hippoboscoidea</taxon>
        <taxon>Glossinidae</taxon>
        <taxon>Glossina</taxon>
    </lineage>
</organism>
<name>A0A1B0BUV2_9MUSC</name>
<dbReference type="EnsemblMetazoa" id="GPPI041165-RA">
    <property type="protein sequence ID" value="GPPI041165-PA"/>
    <property type="gene ID" value="GPPI041165"/>
</dbReference>
<keyword evidence="1" id="KW-0472">Membrane</keyword>
<keyword evidence="1" id="KW-1133">Transmembrane helix</keyword>
<dbReference type="AlphaFoldDB" id="A0A1B0BUV2"/>
<dbReference type="EMBL" id="JXJN01020927">
    <property type="status" value="NOT_ANNOTATED_CDS"/>
    <property type="molecule type" value="Genomic_DNA"/>
</dbReference>
<keyword evidence="3" id="KW-1185">Reference proteome</keyword>
<evidence type="ECO:0000313" key="2">
    <source>
        <dbReference type="EnsemblMetazoa" id="GPPI041165-PA"/>
    </source>
</evidence>
<dbReference type="Proteomes" id="UP000092460">
    <property type="component" value="Unassembled WGS sequence"/>
</dbReference>
<evidence type="ECO:0000313" key="3">
    <source>
        <dbReference type="Proteomes" id="UP000092460"/>
    </source>
</evidence>
<dbReference type="STRING" id="67801.A0A1B0BUV2"/>
<protein>
    <submittedName>
        <fullName evidence="2">Uncharacterized protein</fullName>
    </submittedName>
</protein>